<evidence type="ECO:0000313" key="4">
    <source>
        <dbReference type="EMBL" id="OHS94570.1"/>
    </source>
</evidence>
<dbReference type="RefSeq" id="XP_068347707.1">
    <property type="nucleotide sequence ID" value="XM_068512523.1"/>
</dbReference>
<keyword evidence="1" id="KW-0547">Nucleotide-binding</keyword>
<comment type="caution">
    <text evidence="4">The sequence shown here is derived from an EMBL/GenBank/DDBJ whole genome shotgun (WGS) entry which is preliminary data.</text>
</comment>
<dbReference type="FunFam" id="1.10.510.10:FF:000571">
    <property type="entry name" value="Maternal embryonic leucine zipper kinase"/>
    <property type="match status" value="1"/>
</dbReference>
<dbReference type="GeneID" id="94847227"/>
<dbReference type="Pfam" id="PF00069">
    <property type="entry name" value="Pkinase"/>
    <property type="match status" value="1"/>
</dbReference>
<dbReference type="InterPro" id="IPR008271">
    <property type="entry name" value="Ser/Thr_kinase_AS"/>
</dbReference>
<dbReference type="PANTHER" id="PTHR24362">
    <property type="entry name" value="SERINE/THREONINE-PROTEIN KINASE NEK"/>
    <property type="match status" value="1"/>
</dbReference>
<keyword evidence="4" id="KW-0808">Transferase</keyword>
<dbReference type="Gene3D" id="1.10.510.10">
    <property type="entry name" value="Transferase(Phosphotransferase) domain 1"/>
    <property type="match status" value="1"/>
</dbReference>
<dbReference type="SMART" id="SM00220">
    <property type="entry name" value="S_TKc"/>
    <property type="match status" value="1"/>
</dbReference>
<dbReference type="OrthoDB" id="10252171at2759"/>
<dbReference type="AlphaFoldDB" id="A0A1J4J5R7"/>
<dbReference type="GO" id="GO:0005524">
    <property type="term" value="F:ATP binding"/>
    <property type="evidence" value="ECO:0007669"/>
    <property type="project" value="UniProtKB-KW"/>
</dbReference>
<proteinExistence type="predicted"/>
<organism evidence="4 5">
    <name type="scientific">Tritrichomonas foetus</name>
    <dbReference type="NCBI Taxonomy" id="1144522"/>
    <lineage>
        <taxon>Eukaryota</taxon>
        <taxon>Metamonada</taxon>
        <taxon>Parabasalia</taxon>
        <taxon>Tritrichomonadida</taxon>
        <taxon>Tritrichomonadidae</taxon>
        <taxon>Tritrichomonas</taxon>
    </lineage>
</organism>
<keyword evidence="2" id="KW-0067">ATP-binding</keyword>
<reference evidence="4" key="1">
    <citation type="submission" date="2016-10" db="EMBL/GenBank/DDBJ databases">
        <authorList>
            <person name="Benchimol M."/>
            <person name="Almeida L.G."/>
            <person name="Vasconcelos A.T."/>
            <person name="Perreira-Neves A."/>
            <person name="Rosa I.A."/>
            <person name="Tasca T."/>
            <person name="Bogo M.R."/>
            <person name="de Souza W."/>
        </authorList>
    </citation>
    <scope>NUCLEOTIDE SEQUENCE [LARGE SCALE GENOMIC DNA]</scope>
    <source>
        <strain evidence="4">K</strain>
    </source>
</reference>
<dbReference type="EMBL" id="MLAK01001307">
    <property type="protein sequence ID" value="OHS94570.1"/>
    <property type="molecule type" value="Genomic_DNA"/>
</dbReference>
<accession>A0A1J4J5R7</accession>
<evidence type="ECO:0000259" key="3">
    <source>
        <dbReference type="PROSITE" id="PS50011"/>
    </source>
</evidence>
<sequence>MRTTKLISKDTVPQVVGNYNITNYIASGGSSEIYIAKSLKFNEIYVAKVITVDVRNMEQQWKSFTAEVTALSQLNLPNIIRMYEHMRIGNQFILILEYCSNGSLSDRIKAGVGMPIPQFIEIAHQIVRALDFCHSKFIAHRDVKASNVLFDKYGRVKLSDFGLSIHAPYKMLQNAYCGSLVYTAPEIIQRKPNNPFYTDIWSLGVLFAVMLTGDSPWTEKSEEKMKKQITMADYRLPNNLPQAAVDLISQMIVIIPERRIKISELMKNEFLNSMPHHGKILNASSLYVKHSNPLKLLSVESNGEMKTHVGSSVRIHGPIVGSTIALSHTRSRVVPSKARKSTFALNPHSFINDYFPDM</sequence>
<dbReference type="InterPro" id="IPR000719">
    <property type="entry name" value="Prot_kinase_dom"/>
</dbReference>
<dbReference type="SUPFAM" id="SSF56112">
    <property type="entry name" value="Protein kinase-like (PK-like)"/>
    <property type="match status" value="1"/>
</dbReference>
<keyword evidence="4" id="KW-0418">Kinase</keyword>
<evidence type="ECO:0000256" key="1">
    <source>
        <dbReference type="ARBA" id="ARBA00022741"/>
    </source>
</evidence>
<dbReference type="PROSITE" id="PS50011">
    <property type="entry name" value="PROTEIN_KINASE_DOM"/>
    <property type="match status" value="1"/>
</dbReference>
<protein>
    <submittedName>
        <fullName evidence="4">CAMK family protein kinase</fullName>
    </submittedName>
</protein>
<evidence type="ECO:0000256" key="2">
    <source>
        <dbReference type="ARBA" id="ARBA00022840"/>
    </source>
</evidence>
<name>A0A1J4J5R7_9EUKA</name>
<feature type="domain" description="Protein kinase" evidence="3">
    <location>
        <begin position="19"/>
        <end position="271"/>
    </location>
</feature>
<dbReference type="GO" id="GO:0004672">
    <property type="term" value="F:protein kinase activity"/>
    <property type="evidence" value="ECO:0007669"/>
    <property type="project" value="InterPro"/>
</dbReference>
<evidence type="ECO:0000313" key="5">
    <source>
        <dbReference type="Proteomes" id="UP000179807"/>
    </source>
</evidence>
<gene>
    <name evidence="4" type="ORF">TRFO_39243</name>
</gene>
<dbReference type="PANTHER" id="PTHR24362:SF309">
    <property type="entry name" value="PROTEIN KINASE DOMAIN-CONTAINING PROTEIN"/>
    <property type="match status" value="1"/>
</dbReference>
<dbReference type="InterPro" id="IPR011009">
    <property type="entry name" value="Kinase-like_dom_sf"/>
</dbReference>
<dbReference type="VEuPathDB" id="TrichDB:TRFO_39243"/>
<dbReference type="Proteomes" id="UP000179807">
    <property type="component" value="Unassembled WGS sequence"/>
</dbReference>
<keyword evidence="5" id="KW-1185">Reference proteome</keyword>
<dbReference type="PROSITE" id="PS00108">
    <property type="entry name" value="PROTEIN_KINASE_ST"/>
    <property type="match status" value="1"/>
</dbReference>